<dbReference type="Proteomes" id="UP000237631">
    <property type="component" value="Unassembled WGS sequence"/>
</dbReference>
<feature type="region of interest" description="Disordered" evidence="1">
    <location>
        <begin position="227"/>
        <end position="252"/>
    </location>
</feature>
<evidence type="ECO:0000256" key="1">
    <source>
        <dbReference type="SAM" id="MobiDB-lite"/>
    </source>
</evidence>
<evidence type="ECO:0000313" key="2">
    <source>
        <dbReference type="EMBL" id="PPJ59165.1"/>
    </source>
</evidence>
<feature type="compositionally biased region" description="Basic residues" evidence="1">
    <location>
        <begin position="238"/>
        <end position="252"/>
    </location>
</feature>
<comment type="caution">
    <text evidence="2">The sequence shown here is derived from an EMBL/GenBank/DDBJ whole genome shotgun (WGS) entry which is preliminary data.</text>
</comment>
<keyword evidence="3" id="KW-1185">Reference proteome</keyword>
<proteinExistence type="predicted"/>
<sequence length="252" mass="27952">MAPAQSRIDNAAREGDENHHNDDYDPNERRAVADYDVPHTREVVWHRGAKSLQFVRLYAMREVAASFIEKDVPSVPAQSIHLGTDGPPTSIALFEHPDKNFQAVQVCTSTDVLKGPHRSKLLALGSPAPPTFTTNMLVLAKHDDQTYYPTEIFNINDDGARCQVQFLARLFGQLTKVKVVKPEELLPLSNKSGLRVHLTLGKYSGYFPTNQKAPTLVKLGRIGDLAPGSKGRIVRQAPKARKQRPSKKGGRK</sequence>
<organism evidence="2 3">
    <name type="scientific">Cercospora berteroae</name>
    <dbReference type="NCBI Taxonomy" id="357750"/>
    <lineage>
        <taxon>Eukaryota</taxon>
        <taxon>Fungi</taxon>
        <taxon>Dikarya</taxon>
        <taxon>Ascomycota</taxon>
        <taxon>Pezizomycotina</taxon>
        <taxon>Dothideomycetes</taxon>
        <taxon>Dothideomycetidae</taxon>
        <taxon>Mycosphaerellales</taxon>
        <taxon>Mycosphaerellaceae</taxon>
        <taxon>Cercospora</taxon>
    </lineage>
</organism>
<feature type="region of interest" description="Disordered" evidence="1">
    <location>
        <begin position="1"/>
        <end position="30"/>
    </location>
</feature>
<accession>A0A2S6CHG2</accession>
<protein>
    <submittedName>
        <fullName evidence="2">Uncharacterized protein</fullName>
    </submittedName>
</protein>
<gene>
    <name evidence="2" type="ORF">CBER1_03087</name>
</gene>
<reference evidence="3" key="1">
    <citation type="journal article" date="2017" name="bioRxiv">
        <title>Conservation of a gene cluster reveals novel cercosporin biosynthetic mechanisms and extends production to the genus Colletotrichum.</title>
        <authorList>
            <person name="de Jonge R."/>
            <person name="Ebert M.K."/>
            <person name="Huitt-Roehl C.R."/>
            <person name="Pal P."/>
            <person name="Suttle J.C."/>
            <person name="Spanner R.E."/>
            <person name="Neubauer J.D."/>
            <person name="Jurick W.M.II."/>
            <person name="Stott K.A."/>
            <person name="Secor G.A."/>
            <person name="Thomma B.P.H.J."/>
            <person name="Van de Peer Y."/>
            <person name="Townsend C.A."/>
            <person name="Bolton M.D."/>
        </authorList>
    </citation>
    <scope>NUCLEOTIDE SEQUENCE [LARGE SCALE GENOMIC DNA]</scope>
    <source>
        <strain evidence="3">CBS538.71</strain>
    </source>
</reference>
<name>A0A2S6CHG2_9PEZI</name>
<dbReference type="CDD" id="cd20384">
    <property type="entry name" value="Tudor_ZGPAT"/>
    <property type="match status" value="1"/>
</dbReference>
<feature type="compositionally biased region" description="Basic and acidic residues" evidence="1">
    <location>
        <begin position="10"/>
        <end position="30"/>
    </location>
</feature>
<dbReference type="EMBL" id="PNEN01000416">
    <property type="protein sequence ID" value="PPJ59165.1"/>
    <property type="molecule type" value="Genomic_DNA"/>
</dbReference>
<dbReference type="AlphaFoldDB" id="A0A2S6CHG2"/>
<evidence type="ECO:0000313" key="3">
    <source>
        <dbReference type="Proteomes" id="UP000237631"/>
    </source>
</evidence>